<dbReference type="GO" id="GO:0007096">
    <property type="term" value="P:regulation of exit from mitosis"/>
    <property type="evidence" value="ECO:0007669"/>
    <property type="project" value="InterPro"/>
</dbReference>
<evidence type="ECO:0000313" key="2">
    <source>
        <dbReference type="Proteomes" id="UP000015103"/>
    </source>
</evidence>
<dbReference type="Gene3D" id="3.30.900.20">
    <property type="match status" value="1"/>
</dbReference>
<dbReference type="PANTHER" id="PTHR15681:SF1">
    <property type="entry name" value="MAD2L1-BINDING PROTEIN"/>
    <property type="match status" value="1"/>
</dbReference>
<dbReference type="HOGENOM" id="CLU_1107878_0_0_1"/>
<accession>T1IFF0</accession>
<protein>
    <recommendedName>
        <fullName evidence="3">Mad2l1-binding protein</fullName>
    </recommendedName>
</protein>
<dbReference type="AlphaFoldDB" id="T1IFF0"/>
<dbReference type="InterPro" id="IPR009511">
    <property type="entry name" value="MAD1/Cdc20-bound-Mad2-bd"/>
</dbReference>
<dbReference type="InterPro" id="IPR053729">
    <property type="entry name" value="MAD2L1BP_domain_sf"/>
</dbReference>
<dbReference type="OMA" id="IHTHEEV"/>
<sequence length="300" mass="34347">GCIVTTVDKLLIFLALPGIFKICPKVFLNFDICLRIMLNLVIKLEDILTSNSCSVIVIAIIKYIAYNAKQIPFSYEAFTRTVSLHSQRLNKHKEVADSQMCSKSIKEKKALSYLQKILGVFENFEFTFKNLQYELWSLNVKEVMLIVGPNLCVPKQVLRIILPTLSEVHSVLEHHERKNLLSVFRKLQDSKELNDRLFGTTGPSKMFVLLGMRPCISGPQTSWFQQVDHVTITDRTPQIIINLVNPDSYLVDENIIHTHEEVTKIKSYTWYRSINIIEGFKDFKIDGISAVNVFTSCSKS</sequence>
<dbReference type="EnsemblMetazoa" id="RPRC015019-RA">
    <property type="protein sequence ID" value="RPRC015019-PA"/>
    <property type="gene ID" value="RPRC015019"/>
</dbReference>
<dbReference type="PANTHER" id="PTHR15681">
    <property type="entry name" value="MAD2L1-BINDING PROTEIN"/>
    <property type="match status" value="1"/>
</dbReference>
<evidence type="ECO:0000313" key="1">
    <source>
        <dbReference type="EnsemblMetazoa" id="RPRC015019-PA"/>
    </source>
</evidence>
<proteinExistence type="predicted"/>
<dbReference type="InParanoid" id="T1IFF0"/>
<dbReference type="EMBL" id="ACPB03001646">
    <property type="status" value="NOT_ANNOTATED_CDS"/>
    <property type="molecule type" value="Genomic_DNA"/>
</dbReference>
<dbReference type="GO" id="GO:0005634">
    <property type="term" value="C:nucleus"/>
    <property type="evidence" value="ECO:0007669"/>
    <property type="project" value="InterPro"/>
</dbReference>
<dbReference type="VEuPathDB" id="VectorBase:RPRC015019"/>
<organism evidence="1 2">
    <name type="scientific">Rhodnius prolixus</name>
    <name type="common">Triatomid bug</name>
    <dbReference type="NCBI Taxonomy" id="13249"/>
    <lineage>
        <taxon>Eukaryota</taxon>
        <taxon>Metazoa</taxon>
        <taxon>Ecdysozoa</taxon>
        <taxon>Arthropoda</taxon>
        <taxon>Hexapoda</taxon>
        <taxon>Insecta</taxon>
        <taxon>Pterygota</taxon>
        <taxon>Neoptera</taxon>
        <taxon>Paraneoptera</taxon>
        <taxon>Hemiptera</taxon>
        <taxon>Heteroptera</taxon>
        <taxon>Panheteroptera</taxon>
        <taxon>Cimicomorpha</taxon>
        <taxon>Reduviidae</taxon>
        <taxon>Triatominae</taxon>
        <taxon>Rhodnius</taxon>
    </lineage>
</organism>
<evidence type="ECO:0008006" key="3">
    <source>
        <dbReference type="Google" id="ProtNLM"/>
    </source>
</evidence>
<reference evidence="1" key="1">
    <citation type="submission" date="2015-05" db="UniProtKB">
        <authorList>
            <consortium name="EnsemblMetazoa"/>
        </authorList>
    </citation>
    <scope>IDENTIFICATION</scope>
</reference>
<name>T1IFF0_RHOPR</name>
<keyword evidence="2" id="KW-1185">Reference proteome</keyword>
<dbReference type="Proteomes" id="UP000015103">
    <property type="component" value="Unassembled WGS sequence"/>
</dbReference>
<dbReference type="eggNOG" id="ENOG502SCQ6">
    <property type="taxonomic scope" value="Eukaryota"/>
</dbReference>